<protein>
    <submittedName>
        <fullName evidence="2">Metal-dependent hydrolase</fullName>
    </submittedName>
</protein>
<feature type="transmembrane region" description="Helical" evidence="1">
    <location>
        <begin position="230"/>
        <end position="251"/>
    </location>
</feature>
<evidence type="ECO:0000313" key="3">
    <source>
        <dbReference type="Proteomes" id="UP000677152"/>
    </source>
</evidence>
<sequence>MSTGPTHAMSGLLAWAAVTALAENHPIGQLSPQSWTVGAVLATGAALMPDIDHPSSTIARAFGPISQGLSGALNTLSSWVYKLTRTKRDSNREGGHRALTHTFVFALLCALGTTAVVQQSQKWALPLLMFAFAGLAVRGIMKDWSNKHDALLITVVSAGITALCVMWTAQTAANAAALGIAVAVGCVAHYVGDAITEQGCPMAWPIPIAGKTWYPIAPPKIMRMKTGGAVEMRIVGPAVTVGAVWLSLAALQNIGMLPFLGSFDLLPV</sequence>
<dbReference type="PANTHER" id="PTHR35531">
    <property type="entry name" value="INNER MEMBRANE PROTEIN YBCI-RELATED"/>
    <property type="match status" value="1"/>
</dbReference>
<proteinExistence type="predicted"/>
<feature type="transmembrane region" description="Helical" evidence="1">
    <location>
        <begin position="123"/>
        <end position="141"/>
    </location>
</feature>
<keyword evidence="1" id="KW-0472">Membrane</keyword>
<evidence type="ECO:0000256" key="1">
    <source>
        <dbReference type="SAM" id="Phobius"/>
    </source>
</evidence>
<reference evidence="2" key="1">
    <citation type="submission" date="2021-04" db="EMBL/GenBank/DDBJ databases">
        <title>Genomic sequence of Actinosynnema pretiosum subsp. pretiosum ATCC 31280 (C-14919).</title>
        <authorList>
            <person name="Bai L."/>
            <person name="Wang X."/>
            <person name="Xiao Y."/>
        </authorList>
    </citation>
    <scope>NUCLEOTIDE SEQUENCE</scope>
    <source>
        <strain evidence="2">ATCC 31280</strain>
    </source>
</reference>
<keyword evidence="2" id="KW-0378">Hydrolase</keyword>
<feature type="transmembrane region" description="Helical" evidence="1">
    <location>
        <begin position="175"/>
        <end position="192"/>
    </location>
</feature>
<dbReference type="Proteomes" id="UP000677152">
    <property type="component" value="Chromosome"/>
</dbReference>
<keyword evidence="1" id="KW-0812">Transmembrane</keyword>
<dbReference type="InterPro" id="IPR007404">
    <property type="entry name" value="YdjM-like"/>
</dbReference>
<name>A0AA45L336_9PSEU</name>
<feature type="transmembrane region" description="Helical" evidence="1">
    <location>
        <begin position="98"/>
        <end position="117"/>
    </location>
</feature>
<dbReference type="PANTHER" id="PTHR35531:SF1">
    <property type="entry name" value="INNER MEMBRANE PROTEIN YBCI-RELATED"/>
    <property type="match status" value="1"/>
</dbReference>
<gene>
    <name evidence="2" type="ORF">KCV87_23580</name>
</gene>
<dbReference type="EMBL" id="CP073249">
    <property type="protein sequence ID" value="QUF02442.1"/>
    <property type="molecule type" value="Genomic_DNA"/>
</dbReference>
<dbReference type="GO" id="GO:0016787">
    <property type="term" value="F:hydrolase activity"/>
    <property type="evidence" value="ECO:0007669"/>
    <property type="project" value="UniProtKB-KW"/>
</dbReference>
<accession>A0AA45L336</accession>
<evidence type="ECO:0000313" key="2">
    <source>
        <dbReference type="EMBL" id="QUF02442.1"/>
    </source>
</evidence>
<dbReference type="AlphaFoldDB" id="A0AA45L336"/>
<keyword evidence="1" id="KW-1133">Transmembrane helix</keyword>
<feature type="transmembrane region" description="Helical" evidence="1">
    <location>
        <begin position="150"/>
        <end position="169"/>
    </location>
</feature>
<dbReference type="Pfam" id="PF04307">
    <property type="entry name" value="YdjM"/>
    <property type="match status" value="1"/>
</dbReference>
<organism evidence="2 3">
    <name type="scientific">Actinosynnema pretiosum subsp. pretiosum</name>
    <dbReference type="NCBI Taxonomy" id="103721"/>
    <lineage>
        <taxon>Bacteria</taxon>
        <taxon>Bacillati</taxon>
        <taxon>Actinomycetota</taxon>
        <taxon>Actinomycetes</taxon>
        <taxon>Pseudonocardiales</taxon>
        <taxon>Pseudonocardiaceae</taxon>
        <taxon>Actinosynnema</taxon>
    </lineage>
</organism>